<reference evidence="4" key="1">
    <citation type="submission" date="2022-10" db="EMBL/GenBank/DDBJ databases">
        <title>Genome assembly of Pristionchus species.</title>
        <authorList>
            <person name="Yoshida K."/>
            <person name="Sommer R.J."/>
        </authorList>
    </citation>
    <scope>NUCLEOTIDE SEQUENCE [LARGE SCALE GENOMIC DNA]</scope>
    <source>
        <strain evidence="4">RS5460</strain>
    </source>
</reference>
<feature type="domain" description="BPTI/Kunitz inhibitor" evidence="2">
    <location>
        <begin position="18"/>
        <end position="71"/>
    </location>
</feature>
<keyword evidence="4" id="KW-1185">Reference proteome</keyword>
<dbReference type="SMART" id="SM00131">
    <property type="entry name" value="KU"/>
    <property type="match status" value="2"/>
</dbReference>
<dbReference type="InterPro" id="IPR020901">
    <property type="entry name" value="Prtase_inh_Kunz-CS"/>
</dbReference>
<dbReference type="CDD" id="cd00109">
    <property type="entry name" value="Kunitz-type"/>
    <property type="match status" value="1"/>
</dbReference>
<dbReference type="InterPro" id="IPR053014">
    <property type="entry name" value="Cuticle_assoc_divergent"/>
</dbReference>
<sequence>MIRSVVALAVLLHFVRCCNDPREKGFSCDNVSSGMRFYHDKKSGRCQPFFFLGCGGNANNFAGREECEKSCTSTAKSSPELSRAGNGTSIVSACSLTTSAVLHDPAAECRTTSECAAGHSCSKVSCCPTKDHICSLTPSNGNEATEFVHRGRYAWIPSLKNCIRFSYFGVNGNANNFPSYKECVAFCGNQ</sequence>
<dbReference type="Proteomes" id="UP001328107">
    <property type="component" value="Unassembled WGS sequence"/>
</dbReference>
<proteinExistence type="predicted"/>
<dbReference type="InterPro" id="IPR002223">
    <property type="entry name" value="Kunitz_BPTI"/>
</dbReference>
<dbReference type="PROSITE" id="PS00280">
    <property type="entry name" value="BPTI_KUNITZ_1"/>
    <property type="match status" value="1"/>
</dbReference>
<comment type="caution">
    <text evidence="3">The sequence shown here is derived from an EMBL/GenBank/DDBJ whole genome shotgun (WGS) entry which is preliminary data.</text>
</comment>
<feature type="chain" id="PRO_5043029364" description="BPTI/Kunitz inhibitor domain-containing protein" evidence="1">
    <location>
        <begin position="18"/>
        <end position="190"/>
    </location>
</feature>
<evidence type="ECO:0000313" key="4">
    <source>
        <dbReference type="Proteomes" id="UP001328107"/>
    </source>
</evidence>
<dbReference type="Pfam" id="PF00014">
    <property type="entry name" value="Kunitz_BPTI"/>
    <property type="match status" value="2"/>
</dbReference>
<accession>A0AAN5ID29</accession>
<gene>
    <name evidence="3" type="ORF">PMAYCL1PPCAC_28381</name>
</gene>
<feature type="domain" description="BPTI/Kunitz inhibitor" evidence="2">
    <location>
        <begin position="134"/>
        <end position="187"/>
    </location>
</feature>
<protein>
    <recommendedName>
        <fullName evidence="2">BPTI/Kunitz inhibitor domain-containing protein</fullName>
    </recommendedName>
</protein>
<dbReference type="PROSITE" id="PS50279">
    <property type="entry name" value="BPTI_KUNITZ_2"/>
    <property type="match status" value="2"/>
</dbReference>
<dbReference type="Gene3D" id="4.10.410.10">
    <property type="entry name" value="Pancreatic trypsin inhibitor Kunitz domain"/>
    <property type="match status" value="2"/>
</dbReference>
<evidence type="ECO:0000256" key="1">
    <source>
        <dbReference type="SAM" id="SignalP"/>
    </source>
</evidence>
<organism evidence="3 4">
    <name type="scientific">Pristionchus mayeri</name>
    <dbReference type="NCBI Taxonomy" id="1317129"/>
    <lineage>
        <taxon>Eukaryota</taxon>
        <taxon>Metazoa</taxon>
        <taxon>Ecdysozoa</taxon>
        <taxon>Nematoda</taxon>
        <taxon>Chromadorea</taxon>
        <taxon>Rhabditida</taxon>
        <taxon>Rhabditina</taxon>
        <taxon>Diplogasteromorpha</taxon>
        <taxon>Diplogasteroidea</taxon>
        <taxon>Neodiplogasteridae</taxon>
        <taxon>Pristionchus</taxon>
    </lineage>
</organism>
<feature type="signal peptide" evidence="1">
    <location>
        <begin position="1"/>
        <end position="17"/>
    </location>
</feature>
<dbReference type="GO" id="GO:0004867">
    <property type="term" value="F:serine-type endopeptidase inhibitor activity"/>
    <property type="evidence" value="ECO:0007669"/>
    <property type="project" value="InterPro"/>
</dbReference>
<dbReference type="EMBL" id="BTRK01000006">
    <property type="protein sequence ID" value="GMR58186.1"/>
    <property type="molecule type" value="Genomic_DNA"/>
</dbReference>
<dbReference type="AlphaFoldDB" id="A0AAN5ID29"/>
<name>A0AAN5ID29_9BILA</name>
<evidence type="ECO:0000259" key="2">
    <source>
        <dbReference type="PROSITE" id="PS50279"/>
    </source>
</evidence>
<evidence type="ECO:0000313" key="3">
    <source>
        <dbReference type="EMBL" id="GMR58186.1"/>
    </source>
</evidence>
<dbReference type="PRINTS" id="PR00759">
    <property type="entry name" value="BASICPTASE"/>
</dbReference>
<dbReference type="InterPro" id="IPR036880">
    <property type="entry name" value="Kunitz_BPTI_sf"/>
</dbReference>
<keyword evidence="1" id="KW-0732">Signal</keyword>
<dbReference type="SUPFAM" id="SSF57362">
    <property type="entry name" value="BPTI-like"/>
    <property type="match status" value="2"/>
</dbReference>
<dbReference type="PANTHER" id="PTHR46339">
    <property type="entry name" value="PROTEIN CBG15282-RELATED"/>
    <property type="match status" value="1"/>
</dbReference>